<comment type="caution">
    <text evidence="4">The sequence shown here is derived from an EMBL/GenBank/DDBJ whole genome shotgun (WGS) entry which is preliminary data.</text>
</comment>
<dbReference type="RefSeq" id="WP_379880929.1">
    <property type="nucleotide sequence ID" value="NZ_JBHPON010000003.1"/>
</dbReference>
<dbReference type="PANTHER" id="PTHR13891">
    <property type="entry name" value="CYTOCHROME C OXIDASE ASSEMBLY FACTOR 7"/>
    <property type="match status" value="1"/>
</dbReference>
<dbReference type="PANTHER" id="PTHR13891:SF1">
    <property type="entry name" value="CYTOCHROME C OXIDASE ASSEMBLY FACTOR 7"/>
    <property type="match status" value="1"/>
</dbReference>
<dbReference type="Gene3D" id="1.25.40.10">
    <property type="entry name" value="Tetratricopeptide repeat domain"/>
    <property type="match status" value="1"/>
</dbReference>
<evidence type="ECO:0000256" key="2">
    <source>
        <dbReference type="ARBA" id="ARBA00022737"/>
    </source>
</evidence>
<keyword evidence="5" id="KW-1185">Reference proteome</keyword>
<keyword evidence="3" id="KW-0732">Signal</keyword>
<dbReference type="SUPFAM" id="SSF81901">
    <property type="entry name" value="HCP-like"/>
    <property type="match status" value="1"/>
</dbReference>
<evidence type="ECO:0000256" key="1">
    <source>
        <dbReference type="ARBA" id="ARBA00008486"/>
    </source>
</evidence>
<dbReference type="SMART" id="SM00671">
    <property type="entry name" value="SEL1"/>
    <property type="match status" value="2"/>
</dbReference>
<dbReference type="Proteomes" id="UP001596116">
    <property type="component" value="Unassembled WGS sequence"/>
</dbReference>
<sequence>MVSQPLGGIIAGLASLGVGAASVAVVSSSDSGADPHAAEEETVDADPVETRFKQLSDLRHECATRVGASCNELGREHETRKDLWGGEIKGKGVHRDDAKALLYFRLACDYDDGNGCYNLARMYETGKGVAKDAAEAESAYTRACVLIGGEACAHLDEPPLPAAPKLRF</sequence>
<name>A0ABW1L031_9PROT</name>
<evidence type="ECO:0000313" key="5">
    <source>
        <dbReference type="Proteomes" id="UP001596116"/>
    </source>
</evidence>
<dbReference type="Pfam" id="PF08238">
    <property type="entry name" value="Sel1"/>
    <property type="match status" value="2"/>
</dbReference>
<feature type="signal peptide" evidence="3">
    <location>
        <begin position="1"/>
        <end position="20"/>
    </location>
</feature>
<dbReference type="EMBL" id="JBHPON010000003">
    <property type="protein sequence ID" value="MFC6037678.1"/>
    <property type="molecule type" value="Genomic_DNA"/>
</dbReference>
<keyword evidence="2" id="KW-0677">Repeat</keyword>
<protein>
    <submittedName>
        <fullName evidence="4">Tetratricopeptide repeat protein</fullName>
    </submittedName>
</protein>
<accession>A0ABW1L031</accession>
<comment type="similarity">
    <text evidence="1">Belongs to the hcp beta-lactamase family.</text>
</comment>
<evidence type="ECO:0000313" key="4">
    <source>
        <dbReference type="EMBL" id="MFC6037678.1"/>
    </source>
</evidence>
<proteinExistence type="inferred from homology"/>
<dbReference type="InterPro" id="IPR011990">
    <property type="entry name" value="TPR-like_helical_dom_sf"/>
</dbReference>
<dbReference type="InterPro" id="IPR040239">
    <property type="entry name" value="HcpB-like"/>
</dbReference>
<evidence type="ECO:0000256" key="3">
    <source>
        <dbReference type="SAM" id="SignalP"/>
    </source>
</evidence>
<feature type="chain" id="PRO_5045810713" evidence="3">
    <location>
        <begin position="21"/>
        <end position="168"/>
    </location>
</feature>
<reference evidence="4 5" key="1">
    <citation type="submission" date="2024-09" db="EMBL/GenBank/DDBJ databases">
        <authorList>
            <person name="Zhang Z.-H."/>
        </authorList>
    </citation>
    <scope>NUCLEOTIDE SEQUENCE [LARGE SCALE GENOMIC DNA]</scope>
    <source>
        <strain evidence="4 5">HHTR114</strain>
    </source>
</reference>
<dbReference type="InterPro" id="IPR006597">
    <property type="entry name" value="Sel1-like"/>
</dbReference>
<gene>
    <name evidence="4" type="ORF">ACFMB1_19145</name>
</gene>
<organism evidence="4 5">
    <name type="scientific">Hyphococcus aureus</name>
    <dbReference type="NCBI Taxonomy" id="2666033"/>
    <lineage>
        <taxon>Bacteria</taxon>
        <taxon>Pseudomonadati</taxon>
        <taxon>Pseudomonadota</taxon>
        <taxon>Alphaproteobacteria</taxon>
        <taxon>Parvularculales</taxon>
        <taxon>Parvularculaceae</taxon>
        <taxon>Hyphococcus</taxon>
    </lineage>
</organism>